<dbReference type="CDD" id="cd07341">
    <property type="entry name" value="M56_BlaR1_MecR1_like"/>
    <property type="match status" value="1"/>
</dbReference>
<comment type="similarity">
    <text evidence="5">Belongs to the TonB family.</text>
</comment>
<keyword evidence="5" id="KW-1003">Cell membrane</keyword>
<keyword evidence="5" id="KW-0997">Cell inner membrane</keyword>
<dbReference type="Pfam" id="PF03544">
    <property type="entry name" value="TonB_C"/>
    <property type="match status" value="1"/>
</dbReference>
<feature type="transmembrane region" description="Helical" evidence="5">
    <location>
        <begin position="173"/>
        <end position="195"/>
    </location>
</feature>
<dbReference type="NCBIfam" id="TIGR01352">
    <property type="entry name" value="tonB_Cterm"/>
    <property type="match status" value="1"/>
</dbReference>
<evidence type="ECO:0000256" key="1">
    <source>
        <dbReference type="ARBA" id="ARBA00004167"/>
    </source>
</evidence>
<dbReference type="PANTHER" id="PTHR34978:SF3">
    <property type="entry name" value="SLR0241 PROTEIN"/>
    <property type="match status" value="1"/>
</dbReference>
<dbReference type="GO" id="GO:0030288">
    <property type="term" value="C:outer membrane-bounded periplasmic space"/>
    <property type="evidence" value="ECO:0007669"/>
    <property type="project" value="InterPro"/>
</dbReference>
<dbReference type="PROSITE" id="PS52015">
    <property type="entry name" value="TONB_CTD"/>
    <property type="match status" value="1"/>
</dbReference>
<accession>A0A2S9V9K0</accession>
<name>A0A2S9V9K0_9ALTE</name>
<dbReference type="GO" id="GO:0005886">
    <property type="term" value="C:plasma membrane"/>
    <property type="evidence" value="ECO:0007669"/>
    <property type="project" value="UniProtKB-SubCell"/>
</dbReference>
<evidence type="ECO:0000313" key="8">
    <source>
        <dbReference type="Proteomes" id="UP000238949"/>
    </source>
</evidence>
<evidence type="ECO:0000256" key="2">
    <source>
        <dbReference type="ARBA" id="ARBA00022692"/>
    </source>
</evidence>
<dbReference type="GO" id="GO:0015891">
    <property type="term" value="P:siderophore transport"/>
    <property type="evidence" value="ECO:0007669"/>
    <property type="project" value="InterPro"/>
</dbReference>
<dbReference type="InterPro" id="IPR037682">
    <property type="entry name" value="TonB_C"/>
</dbReference>
<dbReference type="InterPro" id="IPR008756">
    <property type="entry name" value="Peptidase_M56"/>
</dbReference>
<keyword evidence="4 5" id="KW-0472">Membrane</keyword>
<dbReference type="Pfam" id="PF05569">
    <property type="entry name" value="Peptidase_M56"/>
    <property type="match status" value="1"/>
</dbReference>
<evidence type="ECO:0000256" key="3">
    <source>
        <dbReference type="ARBA" id="ARBA00022989"/>
    </source>
</evidence>
<dbReference type="GO" id="GO:0015031">
    <property type="term" value="P:protein transport"/>
    <property type="evidence" value="ECO:0007669"/>
    <property type="project" value="UniProtKB-UniRule"/>
</dbReference>
<keyword evidence="5" id="KW-0653">Protein transport</keyword>
<keyword evidence="2 5" id="KW-0812">Transmembrane</keyword>
<feature type="transmembrane region" description="Helical" evidence="5">
    <location>
        <begin position="124"/>
        <end position="143"/>
    </location>
</feature>
<proteinExistence type="inferred from homology"/>
<dbReference type="Proteomes" id="UP000238949">
    <property type="component" value="Unassembled WGS sequence"/>
</dbReference>
<dbReference type="PANTHER" id="PTHR34978">
    <property type="entry name" value="POSSIBLE SENSOR-TRANSDUCER PROTEIN BLAR"/>
    <property type="match status" value="1"/>
</dbReference>
<dbReference type="InterPro" id="IPR003538">
    <property type="entry name" value="TonB"/>
</dbReference>
<dbReference type="EMBL" id="PVNP01000146">
    <property type="protein sequence ID" value="PRO73108.1"/>
    <property type="molecule type" value="Genomic_DNA"/>
</dbReference>
<dbReference type="RefSeq" id="WP_105935031.1">
    <property type="nucleotide sequence ID" value="NZ_PVNP01000146.1"/>
</dbReference>
<keyword evidence="5" id="KW-0813">Transport</keyword>
<evidence type="ECO:0000313" key="7">
    <source>
        <dbReference type="EMBL" id="PRO73108.1"/>
    </source>
</evidence>
<comment type="caution">
    <text evidence="5">Lacks conserved residue(s) required for the propagation of feature annotation.</text>
</comment>
<evidence type="ECO:0000256" key="5">
    <source>
        <dbReference type="RuleBase" id="RU362123"/>
    </source>
</evidence>
<evidence type="ECO:0000256" key="4">
    <source>
        <dbReference type="ARBA" id="ARBA00023136"/>
    </source>
</evidence>
<comment type="subcellular location">
    <subcellularLocation>
        <location evidence="5">Cell inner membrane</location>
        <topology evidence="5">Single-pass membrane protein</topology>
        <orientation evidence="5">Periplasmic side</orientation>
    </subcellularLocation>
    <subcellularLocation>
        <location evidence="1">Membrane</location>
        <topology evidence="1">Single-pass membrane protein</topology>
    </subcellularLocation>
</comment>
<comment type="caution">
    <text evidence="7">The sequence shown here is derived from an EMBL/GenBank/DDBJ whole genome shotgun (WGS) entry which is preliminary data.</text>
</comment>
<keyword evidence="5" id="KW-0735">Signal-anchor</keyword>
<dbReference type="InterPro" id="IPR052173">
    <property type="entry name" value="Beta-lactam_resp_regulator"/>
</dbReference>
<keyword evidence="3 5" id="KW-1133">Transmembrane helix</keyword>
<feature type="transmembrane region" description="Helical" evidence="5">
    <location>
        <begin position="42"/>
        <end position="64"/>
    </location>
</feature>
<gene>
    <name evidence="7" type="ORF">C6Y40_13465</name>
</gene>
<organism evidence="7 8">
    <name type="scientific">Alteromonas alba</name>
    <dbReference type="NCBI Taxonomy" id="2079529"/>
    <lineage>
        <taxon>Bacteria</taxon>
        <taxon>Pseudomonadati</taxon>
        <taxon>Pseudomonadota</taxon>
        <taxon>Gammaproteobacteria</taxon>
        <taxon>Alteromonadales</taxon>
        <taxon>Alteromonadaceae</taxon>
        <taxon>Alteromonas/Salinimonas group</taxon>
        <taxon>Alteromonas</taxon>
    </lineage>
</organism>
<reference evidence="8" key="1">
    <citation type="journal article" date="2020" name="Int. J. Syst. Evol. Microbiol.">
        <title>Alteromonas alba sp. nov., a marine bacterium isolated from the seawater of the West Pacific Ocean.</title>
        <authorList>
            <person name="Sun C."/>
            <person name="Wu Y.-H."/>
            <person name="Xamxidin M."/>
            <person name="Cheng H."/>
            <person name="Xu X.-W."/>
        </authorList>
    </citation>
    <scope>NUCLEOTIDE SEQUENCE [LARGE SCALE GENOMIC DNA]</scope>
    <source>
        <strain evidence="8">190</strain>
    </source>
</reference>
<dbReference type="PRINTS" id="PR01374">
    <property type="entry name" value="TONBPROTEIN"/>
</dbReference>
<dbReference type="GO" id="GO:0055085">
    <property type="term" value="P:transmembrane transport"/>
    <property type="evidence" value="ECO:0007669"/>
    <property type="project" value="InterPro"/>
</dbReference>
<feature type="domain" description="TonB C-terminal" evidence="6">
    <location>
        <begin position="294"/>
        <end position="391"/>
    </location>
</feature>
<dbReference type="InterPro" id="IPR006260">
    <property type="entry name" value="TonB/TolA_C"/>
</dbReference>
<dbReference type="AlphaFoldDB" id="A0A2S9V9K0"/>
<dbReference type="SUPFAM" id="SSF74653">
    <property type="entry name" value="TolA/TonB C-terminal domain"/>
    <property type="match status" value="1"/>
</dbReference>
<keyword evidence="8" id="KW-1185">Reference proteome</keyword>
<comment type="function">
    <text evidence="5">Interacts with outer membrane receptor proteins that carry out high-affinity binding and energy dependent uptake into the periplasmic space of specific substrates. It could act to transduce energy from the cytoplasmic membrane to specific energy-requiring processes in the outer membrane, resulting in the release into the periplasm of ligands bound by these outer membrane proteins.</text>
</comment>
<dbReference type="OrthoDB" id="1628901at2"/>
<feature type="transmembrane region" description="Helical" evidence="5">
    <location>
        <begin position="84"/>
        <end position="103"/>
    </location>
</feature>
<sequence length="407" mass="45194">MTEWLIQQLIQQQGPLCLVLVTLMVMEHFFTARIGIRLMYKLWWMVPVVLLMANLPIPGISLPANSFTRYVVSGSVAVNVSQNTVWLGLWAAGASCIALYLITQYSQLARSIDKPMTGIKNTWFARRATTPMLFGLFAPRILLPASFTRLFCPVQQRLVMEHENTHLRHGDHVWNALALIIVTVFWFNPLVWLALRSFRINQELACDNQVLRQKSPQEKLLYAKALVACAEQNSSYLTTYPTFGEKSTMLKRLNLINKPNSASTVAGVTALAIAAILTTHTALANLPANDIQADKVNLATPVKRVPPVYPDSAALANQEGFVTLQFDITETGATDNIKVVKSSPAGVFDSSAVKAMEQWQYKPRVQSGKAQRQTGILVQLDFKLATDDDENAANNPDIEKINVAKAK</sequence>
<dbReference type="Gene3D" id="3.30.2420.10">
    <property type="entry name" value="TonB"/>
    <property type="match status" value="1"/>
</dbReference>
<evidence type="ECO:0000259" key="6">
    <source>
        <dbReference type="PROSITE" id="PS52015"/>
    </source>
</evidence>
<dbReference type="GO" id="GO:0031992">
    <property type="term" value="F:energy transducer activity"/>
    <property type="evidence" value="ECO:0007669"/>
    <property type="project" value="InterPro"/>
</dbReference>
<protein>
    <recommendedName>
        <fullName evidence="5">Protein TonB</fullName>
    </recommendedName>
</protein>